<gene>
    <name evidence="2" type="ORF">CLUP02_17698</name>
</gene>
<dbReference type="EMBL" id="CP019472">
    <property type="protein sequence ID" value="UQC76185.1"/>
    <property type="molecule type" value="Genomic_DNA"/>
</dbReference>
<organism evidence="2 3">
    <name type="scientific">Colletotrichum lupini</name>
    <dbReference type="NCBI Taxonomy" id="145971"/>
    <lineage>
        <taxon>Eukaryota</taxon>
        <taxon>Fungi</taxon>
        <taxon>Dikarya</taxon>
        <taxon>Ascomycota</taxon>
        <taxon>Pezizomycotina</taxon>
        <taxon>Sordariomycetes</taxon>
        <taxon>Hypocreomycetidae</taxon>
        <taxon>Glomerellales</taxon>
        <taxon>Glomerellaceae</taxon>
        <taxon>Colletotrichum</taxon>
        <taxon>Colletotrichum acutatum species complex</taxon>
    </lineage>
</organism>
<evidence type="ECO:0000256" key="1">
    <source>
        <dbReference type="SAM" id="SignalP"/>
    </source>
</evidence>
<dbReference type="AlphaFoldDB" id="A0A9Q8SFC2"/>
<protein>
    <recommendedName>
        <fullName evidence="4">Secreted protein</fullName>
    </recommendedName>
</protein>
<evidence type="ECO:0000313" key="3">
    <source>
        <dbReference type="Proteomes" id="UP000830671"/>
    </source>
</evidence>
<sequence length="192" mass="21194">MCAGAGAGACVCSCSALCSVLLLRFLPRCLGRQEEGKVRKVRYEAEVLIKHTGVPALAAAAQRKSQYTHSLHTLYLSLHRPSLPSLPSRVHSLPAPLRSFPRLAFFFFFFPLPSGLLPHSPPFSHCQTSRAGKVLYPFIHLRPETVRNFRADSKVPLSSHWGRGHATHSLFISQSLSHIGTELEVTGEVRSE</sequence>
<dbReference type="RefSeq" id="XP_049137828.1">
    <property type="nucleotide sequence ID" value="XM_049296604.1"/>
</dbReference>
<feature type="chain" id="PRO_5040204991" description="Secreted protein" evidence="1">
    <location>
        <begin position="32"/>
        <end position="192"/>
    </location>
</feature>
<reference evidence="2" key="1">
    <citation type="journal article" date="2021" name="Mol. Plant Microbe Interact.">
        <title>Complete Genome Sequence of the Plant-Pathogenic Fungus Colletotrichum lupini.</title>
        <authorList>
            <person name="Baroncelli R."/>
            <person name="Pensec F."/>
            <person name="Da Lio D."/>
            <person name="Boufleur T."/>
            <person name="Vicente I."/>
            <person name="Sarrocco S."/>
            <person name="Picot A."/>
            <person name="Baraldi E."/>
            <person name="Sukno S."/>
            <person name="Thon M."/>
            <person name="Le Floch G."/>
        </authorList>
    </citation>
    <scope>NUCLEOTIDE SEQUENCE</scope>
    <source>
        <strain evidence="2">IMI 504893</strain>
    </source>
</reference>
<dbReference type="KEGG" id="clup:CLUP02_17698"/>
<keyword evidence="1" id="KW-0732">Signal</keyword>
<name>A0A9Q8SFC2_9PEZI</name>
<dbReference type="Proteomes" id="UP000830671">
    <property type="component" value="Chromosome 10"/>
</dbReference>
<proteinExistence type="predicted"/>
<accession>A0A9Q8SFC2</accession>
<keyword evidence="3" id="KW-1185">Reference proteome</keyword>
<feature type="signal peptide" evidence="1">
    <location>
        <begin position="1"/>
        <end position="31"/>
    </location>
</feature>
<evidence type="ECO:0008006" key="4">
    <source>
        <dbReference type="Google" id="ProtNLM"/>
    </source>
</evidence>
<evidence type="ECO:0000313" key="2">
    <source>
        <dbReference type="EMBL" id="UQC76185.1"/>
    </source>
</evidence>
<dbReference type="GeneID" id="73351614"/>